<evidence type="ECO:0000313" key="1">
    <source>
        <dbReference type="EMBL" id="KAF8691574.1"/>
    </source>
</evidence>
<sequence length="248" mass="27623">MGFWNKLSLITTQTTLIQAWPGGGYAHTSCITMSLERLPDNASPKERAVLEQLSQNVENCGTLLTMAKLLHGKHPIIKPSTVPSNFIDLRSLDKTGNIYLAVLGFAQAKWPHQDLSLHRSQSNQYALILTAAGRWPVKIRWHFQVEVLGEVPKTCTLVSQLNMDNIPLLPWSLYADDLGYYVANNNSFHPIEAVSPNQLVLPVVTGQFEMRGSAEHLQIIVAYDCTGSKLFDITEMDWEEGGGDYKAV</sequence>
<proteinExistence type="predicted"/>
<organism evidence="1 2">
    <name type="scientific">Rhizoctonia solani</name>
    <dbReference type="NCBI Taxonomy" id="456999"/>
    <lineage>
        <taxon>Eukaryota</taxon>
        <taxon>Fungi</taxon>
        <taxon>Dikarya</taxon>
        <taxon>Basidiomycota</taxon>
        <taxon>Agaricomycotina</taxon>
        <taxon>Agaricomycetes</taxon>
        <taxon>Cantharellales</taxon>
        <taxon>Ceratobasidiaceae</taxon>
        <taxon>Rhizoctonia</taxon>
    </lineage>
</organism>
<feature type="non-terminal residue" evidence="1">
    <location>
        <position position="248"/>
    </location>
</feature>
<dbReference type="OrthoDB" id="3248986at2759"/>
<reference evidence="1" key="1">
    <citation type="submission" date="2020-09" db="EMBL/GenBank/DDBJ databases">
        <title>Comparative genome analyses of four rice-infecting Rhizoctonia solani isolates reveal extensive enrichment of homogalacturonan modification genes.</title>
        <authorList>
            <person name="Lee D.-Y."/>
            <person name="Jeon J."/>
            <person name="Kim K.-T."/>
            <person name="Cheong K."/>
            <person name="Song H."/>
            <person name="Choi G."/>
            <person name="Ko J."/>
            <person name="Opiyo S.O."/>
            <person name="Zuo S."/>
            <person name="Madhav S."/>
            <person name="Lee Y.-H."/>
            <person name="Wang G.-L."/>
        </authorList>
    </citation>
    <scope>NUCLEOTIDE SEQUENCE</scope>
    <source>
        <strain evidence="1">AG1-IA WGL</strain>
    </source>
</reference>
<gene>
    <name evidence="1" type="ORF">RHS03_08765</name>
</gene>
<name>A0A8H7HLR9_9AGAM</name>
<comment type="caution">
    <text evidence="1">The sequence shown here is derived from an EMBL/GenBank/DDBJ whole genome shotgun (WGS) entry which is preliminary data.</text>
</comment>
<dbReference type="AlphaFoldDB" id="A0A8H7HLR9"/>
<evidence type="ECO:0000313" key="2">
    <source>
        <dbReference type="Proteomes" id="UP000602905"/>
    </source>
</evidence>
<accession>A0A8H7HLR9</accession>
<dbReference type="Proteomes" id="UP000602905">
    <property type="component" value="Unassembled WGS sequence"/>
</dbReference>
<protein>
    <submittedName>
        <fullName evidence="1">Uncharacterized protein</fullName>
    </submittedName>
</protein>
<dbReference type="EMBL" id="JACYCD010000565">
    <property type="protein sequence ID" value="KAF8691574.1"/>
    <property type="molecule type" value="Genomic_DNA"/>
</dbReference>